<evidence type="ECO:0000313" key="1">
    <source>
        <dbReference type="EMBL" id="KAF5679449.1"/>
    </source>
</evidence>
<keyword evidence="2" id="KW-1185">Reference proteome</keyword>
<comment type="caution">
    <text evidence="1">The sequence shown here is derived from an EMBL/GenBank/DDBJ whole genome shotgun (WGS) entry which is preliminary data.</text>
</comment>
<dbReference type="AlphaFoldDB" id="A0A8H5TW48"/>
<reference evidence="1 2" key="1">
    <citation type="submission" date="2020-05" db="EMBL/GenBank/DDBJ databases">
        <title>Identification and distribution of gene clusters putatively required for synthesis of sphingolipid metabolism inhibitors in phylogenetically diverse species of the filamentous fungus Fusarium.</title>
        <authorList>
            <person name="Kim H.-S."/>
            <person name="Busman M."/>
            <person name="Brown D.W."/>
            <person name="Divon H."/>
            <person name="Uhlig S."/>
            <person name="Proctor R.H."/>
        </authorList>
    </citation>
    <scope>NUCLEOTIDE SEQUENCE [LARGE SCALE GENOMIC DNA]</scope>
    <source>
        <strain evidence="1 2">NRRL 20693</strain>
    </source>
</reference>
<organism evidence="1 2">
    <name type="scientific">Fusarium heterosporum</name>
    <dbReference type="NCBI Taxonomy" id="42747"/>
    <lineage>
        <taxon>Eukaryota</taxon>
        <taxon>Fungi</taxon>
        <taxon>Dikarya</taxon>
        <taxon>Ascomycota</taxon>
        <taxon>Pezizomycotina</taxon>
        <taxon>Sordariomycetes</taxon>
        <taxon>Hypocreomycetidae</taxon>
        <taxon>Hypocreales</taxon>
        <taxon>Nectriaceae</taxon>
        <taxon>Fusarium</taxon>
        <taxon>Fusarium heterosporum species complex</taxon>
    </lineage>
</organism>
<evidence type="ECO:0000313" key="2">
    <source>
        <dbReference type="Proteomes" id="UP000567885"/>
    </source>
</evidence>
<protein>
    <submittedName>
        <fullName evidence="1">Uncharacterized protein</fullName>
    </submittedName>
</protein>
<sequence>MSAKLHNPSTAPSIAVLAKRTEDLWIQKINWVVEKVAEYKSQGKRVLIYVKDGIMSNLLNQMILGHGFDSNDMASMNSSSQRVTAVSEFNDPAHATDALITTFTIGKEYRFYGACHRGLIFDYPTIMSDYVFAARCLNSTGQTEDVQWFNCYIHGTMDMMHDLVLTRSALPRIIWDADLYPGVTGELRRICAFYSAAVALGQSSSRYPRMRVHWSNMESLEIKREGLFYSAVAKFLAENSDCASKFTSETMSKIARSWKPEKGLTMDHVNCKLPEHEDGVVLYNYVVGGYKKGML</sequence>
<accession>A0A8H5TW48</accession>
<dbReference type="EMBL" id="JAAGWQ010000012">
    <property type="protein sequence ID" value="KAF5679449.1"/>
    <property type="molecule type" value="Genomic_DNA"/>
</dbReference>
<proteinExistence type="predicted"/>
<dbReference type="InterPro" id="IPR027417">
    <property type="entry name" value="P-loop_NTPase"/>
</dbReference>
<dbReference type="OrthoDB" id="5023592at2759"/>
<dbReference type="Gene3D" id="3.40.50.300">
    <property type="entry name" value="P-loop containing nucleotide triphosphate hydrolases"/>
    <property type="match status" value="1"/>
</dbReference>
<gene>
    <name evidence="1" type="ORF">FHETE_866</name>
</gene>
<dbReference type="Proteomes" id="UP000567885">
    <property type="component" value="Unassembled WGS sequence"/>
</dbReference>
<dbReference type="SUPFAM" id="SSF52540">
    <property type="entry name" value="P-loop containing nucleoside triphosphate hydrolases"/>
    <property type="match status" value="1"/>
</dbReference>
<name>A0A8H5TW48_FUSHE</name>